<feature type="region of interest" description="Disordered" evidence="1">
    <location>
        <begin position="184"/>
        <end position="204"/>
    </location>
</feature>
<dbReference type="OrthoDB" id="160825at2"/>
<dbReference type="CDD" id="cd06171">
    <property type="entry name" value="Sigma70_r4"/>
    <property type="match status" value="1"/>
</dbReference>
<accession>A0A2S6GB94</accession>
<dbReference type="SUPFAM" id="SSF88659">
    <property type="entry name" value="Sigma3 and sigma4 domains of RNA polymerase sigma factors"/>
    <property type="match status" value="1"/>
</dbReference>
<dbReference type="GO" id="GO:0003700">
    <property type="term" value="F:DNA-binding transcription factor activity"/>
    <property type="evidence" value="ECO:0007669"/>
    <property type="project" value="InterPro"/>
</dbReference>
<keyword evidence="3" id="KW-0240">DNA-directed RNA polymerase</keyword>
<dbReference type="GO" id="GO:0006352">
    <property type="term" value="P:DNA-templated transcription initiation"/>
    <property type="evidence" value="ECO:0007669"/>
    <property type="project" value="InterPro"/>
</dbReference>
<evidence type="ECO:0000256" key="1">
    <source>
        <dbReference type="SAM" id="MobiDB-lite"/>
    </source>
</evidence>
<gene>
    <name evidence="3" type="ORF">CLV40_14910</name>
</gene>
<evidence type="ECO:0000313" key="4">
    <source>
        <dbReference type="Proteomes" id="UP000239203"/>
    </source>
</evidence>
<dbReference type="Proteomes" id="UP000239203">
    <property type="component" value="Unassembled WGS sequence"/>
</dbReference>
<dbReference type="Gene3D" id="1.10.10.10">
    <property type="entry name" value="Winged helix-like DNA-binding domain superfamily/Winged helix DNA-binding domain"/>
    <property type="match status" value="1"/>
</dbReference>
<feature type="compositionally biased region" description="Low complexity" evidence="1">
    <location>
        <begin position="186"/>
        <end position="201"/>
    </location>
</feature>
<keyword evidence="4" id="KW-1185">Reference proteome</keyword>
<evidence type="ECO:0000313" key="3">
    <source>
        <dbReference type="EMBL" id="PPK60683.1"/>
    </source>
</evidence>
<feature type="domain" description="RNA polymerase sigma-70 region 4" evidence="2">
    <location>
        <begin position="221"/>
        <end position="270"/>
    </location>
</feature>
<feature type="region of interest" description="Disordered" evidence="1">
    <location>
        <begin position="1"/>
        <end position="34"/>
    </location>
</feature>
<dbReference type="InterPro" id="IPR013324">
    <property type="entry name" value="RNA_pol_sigma_r3/r4-like"/>
</dbReference>
<organism evidence="3 4">
    <name type="scientific">Actinokineospora auranticolor</name>
    <dbReference type="NCBI Taxonomy" id="155976"/>
    <lineage>
        <taxon>Bacteria</taxon>
        <taxon>Bacillati</taxon>
        <taxon>Actinomycetota</taxon>
        <taxon>Actinomycetes</taxon>
        <taxon>Pseudonocardiales</taxon>
        <taxon>Pseudonocardiaceae</taxon>
        <taxon>Actinokineospora</taxon>
    </lineage>
</organism>
<keyword evidence="3" id="KW-0804">Transcription</keyword>
<dbReference type="InterPro" id="IPR036388">
    <property type="entry name" value="WH-like_DNA-bd_sf"/>
</dbReference>
<protein>
    <submittedName>
        <fullName evidence="3">DNA-directed RNA polymerase specialized sigma24 family protein</fullName>
    </submittedName>
</protein>
<sequence>MTDPTPPPAARPGVEELIENSSLGTPGARTLRARTPERVADAITERAAALAATTRPPSGSMRRATRLAPLTDTDVLALREAAANPGRSAMRDPDREQQPRNLVAAVIDGDTDAPRQLADLLHPAIVRYCHVRARSTPALANQAANQARAALQGSMPDLLKGLSISFSLLALVRGVADRKLTELRSSHQTADAADTSSTLADDGLEDGAREGGLIDEMAAAVLSGLTPRQYEVLQLRVVIGFTADETATLFGTTVAAIRVAQHRALNALRAKLGTRATTPEPDKPTVANQRPADSSPAPEDTPPAAIANRYDMGVSPSSQWRAVAEQAIAIASSAEQPVVQYVDNPYMDNPSGGARAGKT</sequence>
<dbReference type="GO" id="GO:0000428">
    <property type="term" value="C:DNA-directed RNA polymerase complex"/>
    <property type="evidence" value="ECO:0007669"/>
    <property type="project" value="UniProtKB-KW"/>
</dbReference>
<reference evidence="3 4" key="1">
    <citation type="submission" date="2018-02" db="EMBL/GenBank/DDBJ databases">
        <title>Genomic Encyclopedia of Archaeal and Bacterial Type Strains, Phase II (KMG-II): from individual species to whole genera.</title>
        <authorList>
            <person name="Goeker M."/>
        </authorList>
    </citation>
    <scope>NUCLEOTIDE SEQUENCE [LARGE SCALE GENOMIC DNA]</scope>
    <source>
        <strain evidence="3 4">YU 961-1</strain>
    </source>
</reference>
<dbReference type="AlphaFoldDB" id="A0A2S6GB94"/>
<name>A0A2S6GB94_9PSEU</name>
<dbReference type="InterPro" id="IPR007630">
    <property type="entry name" value="RNA_pol_sigma70_r4"/>
</dbReference>
<comment type="caution">
    <text evidence="3">The sequence shown here is derived from an EMBL/GenBank/DDBJ whole genome shotgun (WGS) entry which is preliminary data.</text>
</comment>
<dbReference type="Pfam" id="PF04545">
    <property type="entry name" value="Sigma70_r4"/>
    <property type="match status" value="1"/>
</dbReference>
<dbReference type="RefSeq" id="WP_146108422.1">
    <property type="nucleotide sequence ID" value="NZ_CP154825.1"/>
</dbReference>
<feature type="compositionally biased region" description="Pro residues" evidence="1">
    <location>
        <begin position="1"/>
        <end position="10"/>
    </location>
</feature>
<dbReference type="EMBL" id="PTIX01000049">
    <property type="protein sequence ID" value="PPK60683.1"/>
    <property type="molecule type" value="Genomic_DNA"/>
</dbReference>
<evidence type="ECO:0000259" key="2">
    <source>
        <dbReference type="Pfam" id="PF04545"/>
    </source>
</evidence>
<feature type="region of interest" description="Disordered" evidence="1">
    <location>
        <begin position="271"/>
        <end position="311"/>
    </location>
</feature>
<proteinExistence type="predicted"/>